<dbReference type="SUPFAM" id="SSF69318">
    <property type="entry name" value="Integrin alpha N-terminal domain"/>
    <property type="match status" value="1"/>
</dbReference>
<dbReference type="Pfam" id="PF12255">
    <property type="entry name" value="TcdB_toxin_midC"/>
    <property type="match status" value="1"/>
</dbReference>
<evidence type="ECO:0000259" key="5">
    <source>
        <dbReference type="Pfam" id="PF12255"/>
    </source>
</evidence>
<evidence type="ECO:0000313" key="8">
    <source>
        <dbReference type="Proteomes" id="UP000009097"/>
    </source>
</evidence>
<proteinExistence type="predicted"/>
<organism evidence="7 8">
    <name type="scientific">Fusarium oxysporum f. sp. lycopersici (strain 4287 / CBS 123668 / FGSC 9935 / NRRL 34936)</name>
    <name type="common">Fusarium vascular wilt of tomato</name>
    <dbReference type="NCBI Taxonomy" id="426428"/>
    <lineage>
        <taxon>Eukaryota</taxon>
        <taxon>Fungi</taxon>
        <taxon>Dikarya</taxon>
        <taxon>Ascomycota</taxon>
        <taxon>Pezizomycotina</taxon>
        <taxon>Sordariomycetes</taxon>
        <taxon>Hypocreomycetidae</taxon>
        <taxon>Hypocreales</taxon>
        <taxon>Nectriaceae</taxon>
        <taxon>Fusarium</taxon>
        <taxon>Fusarium oxysporum species complex</taxon>
    </lineage>
</organism>
<accession>A0A0J9WBZ8</accession>
<dbReference type="RefSeq" id="XP_018258105.1">
    <property type="nucleotide sequence ID" value="XM_018397302.1"/>
</dbReference>
<dbReference type="PRINTS" id="PR01341">
    <property type="entry name" value="SALSPVBPROT"/>
</dbReference>
<sequence>MVVARSKPDSSDPRGQSVGDAKGDGSNKNTSSSSTLLPSISLPKGGGAIRGIGEKFTANPVTGTASMTVPIATSSNRSGFGPQLSLSYDSGAGNGDFGYCWHLSLPTITRKTDKGLPRYYDVEDSDVFILSGAEDLVPVLSPDGSRFTDTTTASGYAIHRFRPRIDTLFARIERWTSDEGDIHWRSISKDNILTIYGKDQESRVADSDDPQRIFSWLICETRDDKGNAVVYEYKREDGTKVNLTEPHERNRGKGGDLRRMTGQHVKHIRYGNRVPFLDSTGQRPRLLTKESIESVGWMFEVVFDYGEHNASSPKPNDAGEWLCRHDPFSSYRAGFEVRNYRLCQRVLMFHHFPDEQDVGRDCLVRSTNFVYRNLRNNSDDNQQGHPICSLIASISQSGYRRLAEGGYLKKSLPPLEFEYSQAILRNELKEVDAKTLENLPVGLGTDYEWVDLDGEGASGILTEEGGTWLYKRNLSPYPPGMADKADQKATACFGAAEIVATKPAVGISDGAGTQLLDISGNGHLDLVQMQGPSFGFYERNEDDDGWEHFCEFSSWPNLDFKDPNQKFVDLTGDGHADILIAEDRALIWYASLARKGFAPQARQLLPSDEDRGPQLLFSDPTGSVYICDMSGDGLSDLVRLRNGEVCYWPNCGYGRFGAKVTMGNAPYFDYPDLFDQRRIRLADIDGSGTCDIIYLGAKQVDIYYNQAGNSWGARQSLEMPFPSTDSLSSVRVVDLLGNGTACLVYSSPLPGDSGRQMRYTNLVGEHKPHLLIKAVNNLGMETHMHYAPSTKFYVQDRAAGKPWVTKLPFVVHVVERVETFDLVGRNRFVRQYNYHHGYFDGSEREFRGFGMVEQLDTELFGAFNSDGREDMLFNAANEEESSQMPPMLTRKWFHVGAFAAHDRISAQFEHEYYREGDGPLGGLGDEQLRGMLLAPTVFPAALHLADGTFTPHSLTVDEMRDACRALKGSLLRQEVYGLDSSPAAGRPYTVTEYAFTIDLLQPLSGNKFAVFATHAREQIDLHYERKLVLVDGKMRADPRMSHSLALEVDAWGNVLRSLTIAYRRRTLPGADELDEHQQTHLTLAVARFANRTSETDWHRVGVPVESRAYEIVKPPEPGITDIRVDLFAFDDMARLTRQLFPLQLDQPEDTIVWPYGQWDWRRNPAHAPPDTRLRLIEHTRTLYRKDDFSGPLPLGQIGSLALPLENYKLAFTPELASTLFVDSGKLVAAELDAVLRYEARYVHVEGDANWWLPSGHMFYSPNATDSLEQELAYARQHWFLALRYRNPFHTGAVSTDVSVRYDAYDLLIQETLDAVGNRITVGERDEAGNVDPTKPGNDYRVLQPRLITDANRNRTEMVFDALGLVVGTAVKGKSDTVGDSLSSFEADLSSTQLDGFYDAADPHVPAPSLLKNATTRVLYDFDHFSRTRKAHPDNPTQWLPVYSCILARETHASDPVPQRGLQIQASFSYSDGFGREIQKKIQSEPGPVVEGEPVVSPRWVATGWTIFNNKGKPVRQYEPYFSQLPVSIGGHHFEFGARTGVSPVLFYDPAERLVATLHPNNTYEKLVFDSWQQTAFDPNDTVAAQHTETGDPRTDADISGYVAGYFKSQPDTWQTWYQQRITGAKGTLEQSAATKAAQHANTPTTNYLDSLGRTVLAVAHNKTKYSDTPAGQPAIEELYHTRVVFDIEGNQREVSDAKDRIVVRHNHDVLGNIVYKFSMEDGERWMLNDVIGNPVRAWDSRGHIFRTEYDPLRRPSRLYITGSDPTKPNQELLAERLVYGEKVPDAEFNNLRNKLYLHLDQAGSLISKSYDFKGNLLVASRQLAREYRQSIDWTTVNAALPADTSTELVDLAALEAALRPNVEEDVFESHTAYDALNRTVQAIAPRSNRPGAKRNITQPVYNEAGLLEQIHVWLDYSSDPGGLLDTSTVPPSLAGVSNIDYDAKGHRLQIFYKNGATSRYRYDPETFRVVQIYTRRGPAFREDCGGDPPESRFPSPEAPPPATSCGLQNLNFTYDAKGNLTNIRDDAQQSIYFRNKRVDPSADYTYDATYRLIEATGREHLGQGGGQRNPPTTPNAFNRFHTGLDHPNDGKAMGTYLERYVYDAVGNFKSLRHLGSDPANPGWTRNYQYEENSLIEDGTQGTSLKFSNRLSSTTVGSNDPATERYAYDAHGNIILMPHLGNPANQQEGNMHWDYKDQLRQVELGGGGTAYYTYDARGVRTRKVWEKLPGLVEERIYLGSFEVFRRRNSSGIITLERETLHIVDDEKQIALVESRTRDTVGNDPAPQQLIRYQFSNHLESSSLELDEQAQIISYEEYTPYGSTSYQAVRSQQETPKRYRYAGKERDEESGLCYHGLRYYMPWLGRWASPDPAGLADGVNIYCYVHDSPTALVDSEGTESTDPLERDIVYQIVTIDKPGDVGVFWDKQVRPNRQDWAHPLSQLEKDYIQAFTDSSTPKQIQMRSAVDPSHLTAEEKEASSRLFGSGSDAPAQYANFENRRRIVGHYVWTHPATVQLQLGWYQFFRDVNPLHFALERGWQIGSGKEMFTGHDVSRLGAAGEFLLSLGVTYGLGKAASMVAPEPPTGPTRALTDPIWDLPREGGGMRINGRWYTEHALERMAPNTPEVRSLIRTRVQARFERLGLKPGDPMYDKILTKMVKEIDPRGIPPSVVEAEIARPGSTNVNVIATKHGERVITVMPR</sequence>
<dbReference type="Proteomes" id="UP000009097">
    <property type="component" value="Unassembled WGS sequence"/>
</dbReference>
<dbReference type="Gene3D" id="2.180.10.10">
    <property type="entry name" value="RHS repeat-associated core"/>
    <property type="match status" value="1"/>
</dbReference>
<dbReference type="InterPro" id="IPR022044">
    <property type="entry name" value="TcdB_toxin_mid/C"/>
</dbReference>
<dbReference type="GO" id="GO:0005576">
    <property type="term" value="C:extracellular region"/>
    <property type="evidence" value="ECO:0007669"/>
    <property type="project" value="UniProtKB-SubCell"/>
</dbReference>
<dbReference type="OrthoDB" id="5426877at2759"/>
<dbReference type="GeneID" id="28958071"/>
<feature type="region of interest" description="Disordered" evidence="4">
    <location>
        <begin position="1"/>
        <end position="42"/>
    </location>
</feature>
<evidence type="ECO:0000256" key="4">
    <source>
        <dbReference type="SAM" id="MobiDB-lite"/>
    </source>
</evidence>
<dbReference type="Pfam" id="PF03534">
    <property type="entry name" value="SpvB"/>
    <property type="match status" value="1"/>
</dbReference>
<dbReference type="PANTHER" id="PTHR32305:SF15">
    <property type="entry name" value="PROTEIN RHSA-RELATED"/>
    <property type="match status" value="1"/>
</dbReference>
<evidence type="ECO:0000256" key="2">
    <source>
        <dbReference type="ARBA" id="ARBA00022525"/>
    </source>
</evidence>
<evidence type="ECO:0000256" key="3">
    <source>
        <dbReference type="ARBA" id="ARBA00023026"/>
    </source>
</evidence>
<dbReference type="InterPro" id="IPR022045">
    <property type="entry name" value="TcdB_toxin_mid/N"/>
</dbReference>
<comment type="subcellular location">
    <subcellularLocation>
        <location evidence="1">Secreted</location>
    </subcellularLocation>
</comment>
<keyword evidence="2" id="KW-0964">Secreted</keyword>
<feature type="domain" description="Insecticide toxin TcdB middle/N-terminal" evidence="6">
    <location>
        <begin position="714"/>
        <end position="858"/>
    </location>
</feature>
<dbReference type="InterPro" id="IPR022385">
    <property type="entry name" value="Rhs_assc_core"/>
</dbReference>
<feature type="compositionally biased region" description="Basic and acidic residues" evidence="4">
    <location>
        <begin position="1"/>
        <end position="12"/>
    </location>
</feature>
<dbReference type="VEuPathDB" id="FungiDB:FOXG_17294"/>
<evidence type="ECO:0000259" key="6">
    <source>
        <dbReference type="Pfam" id="PF12256"/>
    </source>
</evidence>
<dbReference type="Pfam" id="PF12256">
    <property type="entry name" value="TcdB_toxin_midN"/>
    <property type="match status" value="1"/>
</dbReference>
<evidence type="ECO:0000256" key="1">
    <source>
        <dbReference type="ARBA" id="ARBA00004613"/>
    </source>
</evidence>
<reference evidence="7" key="1">
    <citation type="submission" date="2007-04" db="EMBL/GenBank/DDBJ databases">
        <authorList>
            <consortium name="The Broad Institute Genome Sequencing Platform"/>
            <person name="Birren B."/>
            <person name="Lander E."/>
            <person name="Galagan J."/>
            <person name="Nusbaum C."/>
            <person name="Devon K."/>
            <person name="Ma L.-J."/>
            <person name="Jaffe D."/>
            <person name="Butler J."/>
            <person name="Alvarez P."/>
            <person name="Gnerre S."/>
            <person name="Grabherr M."/>
            <person name="Kleber M."/>
            <person name="Mauceli E."/>
            <person name="Brockman W."/>
            <person name="MacCallum I.A."/>
            <person name="Young S."/>
            <person name="LaButti K."/>
            <person name="DeCaprio D."/>
            <person name="Crawford M."/>
            <person name="Koehrsen M."/>
            <person name="Engels R."/>
            <person name="Montgomery P."/>
            <person name="Pearson M."/>
            <person name="Howarth C."/>
            <person name="Larson L."/>
            <person name="White J."/>
            <person name="O'Leary S."/>
            <person name="Kodira C."/>
            <person name="Zeng Q."/>
            <person name="Yandava C."/>
            <person name="Alvarado L."/>
            <person name="Kistler C."/>
            <person name="Shim W.-B."/>
            <person name="Kang S."/>
            <person name="Woloshuk C."/>
        </authorList>
    </citation>
    <scope>NUCLEOTIDE SEQUENCE</scope>
    <source>
        <strain evidence="7">4287</strain>
    </source>
</reference>
<keyword evidence="3" id="KW-0843">Virulence</keyword>
<dbReference type="PANTHER" id="PTHR32305">
    <property type="match status" value="1"/>
</dbReference>
<name>A0A0J9WBZ8_FUSO4</name>
<dbReference type="EMBL" id="DS231739">
    <property type="protein sequence ID" value="KNB20060.1"/>
    <property type="molecule type" value="Genomic_DNA"/>
</dbReference>
<dbReference type="GO" id="GO:0005737">
    <property type="term" value="C:cytoplasm"/>
    <property type="evidence" value="ECO:0007669"/>
    <property type="project" value="InterPro"/>
</dbReference>
<feature type="compositionally biased region" description="Low complexity" evidence="4">
    <location>
        <begin position="26"/>
        <end position="42"/>
    </location>
</feature>
<dbReference type="InterPro" id="IPR028994">
    <property type="entry name" value="Integrin_alpha_N"/>
</dbReference>
<dbReference type="InterPro" id="IPR003284">
    <property type="entry name" value="Sal_SpvB"/>
</dbReference>
<feature type="region of interest" description="Disordered" evidence="4">
    <location>
        <begin position="1980"/>
        <end position="2003"/>
    </location>
</feature>
<evidence type="ECO:0000313" key="7">
    <source>
        <dbReference type="EMBL" id="KNB20060.1"/>
    </source>
</evidence>
<feature type="domain" description="Insecticide toxin TcdB middle/C-terminal" evidence="5">
    <location>
        <begin position="962"/>
        <end position="1074"/>
    </location>
</feature>
<dbReference type="InterPro" id="IPR050708">
    <property type="entry name" value="T6SS_VgrG/RHS"/>
</dbReference>
<dbReference type="KEGG" id="fox:FOXG_17294"/>
<protein>
    <submittedName>
        <fullName evidence="7">Uncharacterized protein</fullName>
    </submittedName>
</protein>
<gene>
    <name evidence="7" type="ORF">FOXG_17294</name>
</gene>
<reference evidence="7" key="2">
    <citation type="journal article" date="2010" name="Nature">
        <title>Comparative genomics reveals mobile pathogenicity chromosomes in Fusarium.</title>
        <authorList>
            <person name="Ma L.J."/>
            <person name="van der Does H.C."/>
            <person name="Borkovich K.A."/>
            <person name="Coleman J.J."/>
            <person name="Daboussi M.J."/>
            <person name="Di Pietro A."/>
            <person name="Dufresne M."/>
            <person name="Freitag M."/>
            <person name="Grabherr M."/>
            <person name="Henrissat B."/>
            <person name="Houterman P.M."/>
            <person name="Kang S."/>
            <person name="Shim W.B."/>
            <person name="Woloshuk C."/>
            <person name="Xie X."/>
            <person name="Xu J.R."/>
            <person name="Antoniw J."/>
            <person name="Baker S.E."/>
            <person name="Bluhm B.H."/>
            <person name="Breakspear A."/>
            <person name="Brown D.W."/>
            <person name="Butchko R.A."/>
            <person name="Chapman S."/>
            <person name="Coulson R."/>
            <person name="Coutinho P.M."/>
            <person name="Danchin E.G."/>
            <person name="Diener A."/>
            <person name="Gale L.R."/>
            <person name="Gardiner D.M."/>
            <person name="Goff S."/>
            <person name="Hammond-Kosack K.E."/>
            <person name="Hilburn K."/>
            <person name="Hua-Van A."/>
            <person name="Jonkers W."/>
            <person name="Kazan K."/>
            <person name="Kodira C.D."/>
            <person name="Koehrsen M."/>
            <person name="Kumar L."/>
            <person name="Lee Y.H."/>
            <person name="Li L."/>
            <person name="Manners J.M."/>
            <person name="Miranda-Saavedra D."/>
            <person name="Mukherjee M."/>
            <person name="Park G."/>
            <person name="Park J."/>
            <person name="Park S.Y."/>
            <person name="Proctor R.H."/>
            <person name="Regev A."/>
            <person name="Ruiz-Roldan M.C."/>
            <person name="Sain D."/>
            <person name="Sakthikumar S."/>
            <person name="Sykes S."/>
            <person name="Schwartz D.C."/>
            <person name="Turgeon B.G."/>
            <person name="Wapinski I."/>
            <person name="Yoder O."/>
            <person name="Young S."/>
            <person name="Zeng Q."/>
            <person name="Zhou S."/>
            <person name="Galagan J."/>
            <person name="Cuomo C.A."/>
            <person name="Kistler H.C."/>
            <person name="Rep M."/>
        </authorList>
    </citation>
    <scope>NUCLEOTIDE SEQUENCE [LARGE SCALE GENOMIC DNA]</scope>
    <source>
        <strain evidence="7">4287</strain>
    </source>
</reference>
<dbReference type="NCBIfam" id="TIGR03696">
    <property type="entry name" value="Rhs_assc_core"/>
    <property type="match status" value="1"/>
</dbReference>